<evidence type="ECO:0000313" key="1">
    <source>
        <dbReference type="EMBL" id="CAF0735295.1"/>
    </source>
</evidence>
<dbReference type="SUPFAM" id="SSF140996">
    <property type="entry name" value="Hermes dimerisation domain"/>
    <property type="match status" value="1"/>
</dbReference>
<protein>
    <submittedName>
        <fullName evidence="1">Uncharacterized protein</fullName>
    </submittedName>
</protein>
<name>A0A813N6Z6_9BILA</name>
<dbReference type="Proteomes" id="UP000663891">
    <property type="component" value="Unassembled WGS sequence"/>
</dbReference>
<sequence length="132" mass="15155">MNQQNSGVDTPSSNDDIEIEEAVRTIDPTTTSQNLVSSSTIFKTACTEYAILDYGPFRSINGIRFKNLAEKIFIVGQRLPVLHKTNIKNLLPHSRTISRHIDNLYDEKHQQLILICEKLIVYTFVLDFWKDT</sequence>
<organism evidence="1 2">
    <name type="scientific">Adineta steineri</name>
    <dbReference type="NCBI Taxonomy" id="433720"/>
    <lineage>
        <taxon>Eukaryota</taxon>
        <taxon>Metazoa</taxon>
        <taxon>Spiralia</taxon>
        <taxon>Gnathifera</taxon>
        <taxon>Rotifera</taxon>
        <taxon>Eurotatoria</taxon>
        <taxon>Bdelloidea</taxon>
        <taxon>Adinetida</taxon>
        <taxon>Adinetidae</taxon>
        <taxon>Adineta</taxon>
    </lineage>
</organism>
<dbReference type="EMBL" id="CAJNON010000002">
    <property type="protein sequence ID" value="CAF0735295.1"/>
    <property type="molecule type" value="Genomic_DNA"/>
</dbReference>
<accession>A0A813N6Z6</accession>
<reference evidence="1" key="1">
    <citation type="submission" date="2021-02" db="EMBL/GenBank/DDBJ databases">
        <authorList>
            <person name="Nowell W R."/>
        </authorList>
    </citation>
    <scope>NUCLEOTIDE SEQUENCE</scope>
</reference>
<dbReference type="AlphaFoldDB" id="A0A813N6Z6"/>
<evidence type="ECO:0000313" key="2">
    <source>
        <dbReference type="Proteomes" id="UP000663891"/>
    </source>
</evidence>
<dbReference type="Gene3D" id="1.10.10.1070">
    <property type="entry name" value="Zinc finger, BED domain-containing"/>
    <property type="match status" value="1"/>
</dbReference>
<dbReference type="OrthoDB" id="10051975at2759"/>
<proteinExistence type="predicted"/>
<comment type="caution">
    <text evidence="1">The sequence shown here is derived from an EMBL/GenBank/DDBJ whole genome shotgun (WGS) entry which is preliminary data.</text>
</comment>
<gene>
    <name evidence="1" type="ORF">VCS650_LOCUS282</name>
</gene>